<dbReference type="RefSeq" id="WP_111343095.1">
    <property type="nucleotide sequence ID" value="NZ_QLII01000001.1"/>
</dbReference>
<feature type="domain" description="3-hydroxyacyl-CoA dehydrogenase C-terminal" evidence="4">
    <location>
        <begin position="192"/>
        <end position="290"/>
    </location>
</feature>
<dbReference type="AlphaFoldDB" id="A0A327NL75"/>
<keyword evidence="7" id="KW-1185">Reference proteome</keyword>
<evidence type="ECO:0000259" key="5">
    <source>
        <dbReference type="Pfam" id="PF02737"/>
    </source>
</evidence>
<dbReference type="PROSITE" id="PS00067">
    <property type="entry name" value="3HCDH"/>
    <property type="match status" value="1"/>
</dbReference>
<evidence type="ECO:0000256" key="3">
    <source>
        <dbReference type="PIRSR" id="PIRSR000105-1"/>
    </source>
</evidence>
<feature type="site" description="Important for catalytic activity" evidence="3">
    <location>
        <position position="145"/>
    </location>
</feature>
<organism evidence="6 7">
    <name type="scientific">Spirosoma telluris</name>
    <dbReference type="NCBI Taxonomy" id="2183553"/>
    <lineage>
        <taxon>Bacteria</taxon>
        <taxon>Pseudomonadati</taxon>
        <taxon>Bacteroidota</taxon>
        <taxon>Cytophagia</taxon>
        <taxon>Cytophagales</taxon>
        <taxon>Cytophagaceae</taxon>
        <taxon>Spirosoma</taxon>
    </lineage>
</organism>
<dbReference type="EMBL" id="QLII01000001">
    <property type="protein sequence ID" value="RAI75089.1"/>
    <property type="molecule type" value="Genomic_DNA"/>
</dbReference>
<dbReference type="Pfam" id="PF02737">
    <property type="entry name" value="3HCDH_N"/>
    <property type="match status" value="1"/>
</dbReference>
<dbReference type="GO" id="GO:0070403">
    <property type="term" value="F:NAD+ binding"/>
    <property type="evidence" value="ECO:0007669"/>
    <property type="project" value="InterPro"/>
</dbReference>
<feature type="domain" description="3-hydroxyacyl-CoA dehydrogenase NAD binding" evidence="5">
    <location>
        <begin position="12"/>
        <end position="189"/>
    </location>
</feature>
<dbReference type="GO" id="GO:0006631">
    <property type="term" value="P:fatty acid metabolic process"/>
    <property type="evidence" value="ECO:0007669"/>
    <property type="project" value="InterPro"/>
</dbReference>
<comment type="caution">
    <text evidence="6">The sequence shown here is derived from an EMBL/GenBank/DDBJ whole genome shotgun (WGS) entry which is preliminary data.</text>
</comment>
<dbReference type="Proteomes" id="UP000249016">
    <property type="component" value="Unassembled WGS sequence"/>
</dbReference>
<accession>A0A327NL75</accession>
<dbReference type="PIRSF" id="PIRSF000105">
    <property type="entry name" value="HCDH"/>
    <property type="match status" value="1"/>
</dbReference>
<gene>
    <name evidence="6" type="ORF">HMF3257_14370</name>
</gene>
<dbReference type="InterPro" id="IPR006108">
    <property type="entry name" value="3HC_DH_C"/>
</dbReference>
<evidence type="ECO:0000256" key="2">
    <source>
        <dbReference type="ARBA" id="ARBA00023002"/>
    </source>
</evidence>
<dbReference type="InterPro" id="IPR006176">
    <property type="entry name" value="3-OHacyl-CoA_DH_NAD-bd"/>
</dbReference>
<dbReference type="InterPro" id="IPR013328">
    <property type="entry name" value="6PGD_dom2"/>
</dbReference>
<name>A0A327NL75_9BACT</name>
<reference evidence="6 7" key="1">
    <citation type="submission" date="2018-06" db="EMBL/GenBank/DDBJ databases">
        <title>Spirosoma sp. HMF3257 Genome sequencing and assembly.</title>
        <authorList>
            <person name="Kang H."/>
            <person name="Cha I."/>
            <person name="Kim H."/>
            <person name="Kang J."/>
            <person name="Joh K."/>
        </authorList>
    </citation>
    <scope>NUCLEOTIDE SEQUENCE [LARGE SCALE GENOMIC DNA]</scope>
    <source>
        <strain evidence="6 7">HMF3257</strain>
    </source>
</reference>
<dbReference type="Gene3D" id="3.40.50.720">
    <property type="entry name" value="NAD(P)-binding Rossmann-like Domain"/>
    <property type="match status" value="1"/>
</dbReference>
<evidence type="ECO:0000256" key="1">
    <source>
        <dbReference type="ARBA" id="ARBA00009463"/>
    </source>
</evidence>
<comment type="similarity">
    <text evidence="1">Belongs to the 3-hydroxyacyl-CoA dehydrogenase family.</text>
</comment>
<dbReference type="InterPro" id="IPR008927">
    <property type="entry name" value="6-PGluconate_DH-like_C_sf"/>
</dbReference>
<evidence type="ECO:0000313" key="6">
    <source>
        <dbReference type="EMBL" id="RAI75089.1"/>
    </source>
</evidence>
<proteinExistence type="inferred from homology"/>
<evidence type="ECO:0000313" key="7">
    <source>
        <dbReference type="Proteomes" id="UP000249016"/>
    </source>
</evidence>
<evidence type="ECO:0000259" key="4">
    <source>
        <dbReference type="Pfam" id="PF00725"/>
    </source>
</evidence>
<dbReference type="GO" id="GO:0016616">
    <property type="term" value="F:oxidoreductase activity, acting on the CH-OH group of donors, NAD or NADP as acceptor"/>
    <property type="evidence" value="ECO:0007669"/>
    <property type="project" value="InterPro"/>
</dbReference>
<dbReference type="OrthoDB" id="9771883at2"/>
<dbReference type="Gene3D" id="1.10.1040.10">
    <property type="entry name" value="N-(1-d-carboxylethyl)-l-norvaline Dehydrogenase, domain 2"/>
    <property type="match status" value="1"/>
</dbReference>
<dbReference type="SUPFAM" id="SSF48179">
    <property type="entry name" value="6-phosphogluconate dehydrogenase C-terminal domain-like"/>
    <property type="match status" value="1"/>
</dbReference>
<dbReference type="Pfam" id="PF00725">
    <property type="entry name" value="3HCDH"/>
    <property type="match status" value="1"/>
</dbReference>
<dbReference type="PANTHER" id="PTHR48075:SF5">
    <property type="entry name" value="3-HYDROXYBUTYRYL-COA DEHYDROGENASE"/>
    <property type="match status" value="1"/>
</dbReference>
<sequence>MNQPVNPEQIPVGVVGLGLMGCSITTCLLMSGHPVVAIAPLPLDMETAEPRIREHLAKAYQEGLFTKSPESYLEQLTITEDYGLLKGSKVVMECTLENVAIKKSVYEKIEAVVAADALITSNTSAIPISLLQREVRLPARFVGLHWSEPSHTTRFLEVICGDLTDIPTAEWLYELSHLWGKEPTLVRKDIRGFITNRLMYAMYREAFNLVENGYATVEDVDRACRNNAGYWMTLVGVFRWMDLTGVPAYHTVMKDLFPTLSNQTEVPKLIDDIVKAGGKGVLNAHGFYDYTPEEAKLWKETYEEFSYDIRRLALKYPADVVKKKLTKKNDETAS</sequence>
<dbReference type="InterPro" id="IPR006180">
    <property type="entry name" value="3-OHacyl-CoA_DH_CS"/>
</dbReference>
<keyword evidence="2" id="KW-0560">Oxidoreductase</keyword>
<dbReference type="PANTHER" id="PTHR48075">
    <property type="entry name" value="3-HYDROXYACYL-COA DEHYDROGENASE FAMILY PROTEIN"/>
    <property type="match status" value="1"/>
</dbReference>
<dbReference type="InterPro" id="IPR036291">
    <property type="entry name" value="NAD(P)-bd_dom_sf"/>
</dbReference>
<dbReference type="SUPFAM" id="SSF51735">
    <property type="entry name" value="NAD(P)-binding Rossmann-fold domains"/>
    <property type="match status" value="1"/>
</dbReference>
<protein>
    <submittedName>
        <fullName evidence="6">3-hydroxyacyl-CoA dehydrogenase family protein</fullName>
    </submittedName>
</protein>
<dbReference type="InterPro" id="IPR022694">
    <property type="entry name" value="3-OHacyl-CoA_DH"/>
</dbReference>